<dbReference type="Proteomes" id="UP000637267">
    <property type="component" value="Unassembled WGS sequence"/>
</dbReference>
<reference evidence="2" key="1">
    <citation type="journal article" date="2019" name="Int. J. Syst. Evol. Microbiol.">
        <title>The Global Catalogue of Microorganisms (GCM) 10K type strain sequencing project: providing services to taxonomists for standard genome sequencing and annotation.</title>
        <authorList>
            <consortium name="The Broad Institute Genomics Platform"/>
            <consortium name="The Broad Institute Genome Sequencing Center for Infectious Disease"/>
            <person name="Wu L."/>
            <person name="Ma J."/>
        </authorList>
    </citation>
    <scope>NUCLEOTIDE SEQUENCE [LARGE SCALE GENOMIC DNA]</scope>
    <source>
        <strain evidence="2">CGMCC 1.8859</strain>
    </source>
</reference>
<gene>
    <name evidence="1" type="ORF">GCM10010970_29490</name>
</gene>
<name>A0ABQ2PCL2_9NEIS</name>
<sequence length="57" mass="6279">MNNTGSSQARAAPRHNILNIAIIAKPPRPDVAMHPCRLDWWVIAVAGFTADERPESD</sequence>
<evidence type="ECO:0000313" key="2">
    <source>
        <dbReference type="Proteomes" id="UP000637267"/>
    </source>
</evidence>
<accession>A0ABQ2PCL2</accession>
<comment type="caution">
    <text evidence="1">The sequence shown here is derived from an EMBL/GenBank/DDBJ whole genome shotgun (WGS) entry which is preliminary data.</text>
</comment>
<protein>
    <submittedName>
        <fullName evidence="1">Uncharacterized protein</fullName>
    </submittedName>
</protein>
<proteinExistence type="predicted"/>
<organism evidence="1 2">
    <name type="scientific">Silvimonas iriomotensis</name>
    <dbReference type="NCBI Taxonomy" id="449662"/>
    <lineage>
        <taxon>Bacteria</taxon>
        <taxon>Pseudomonadati</taxon>
        <taxon>Pseudomonadota</taxon>
        <taxon>Betaproteobacteria</taxon>
        <taxon>Neisseriales</taxon>
        <taxon>Chitinibacteraceae</taxon>
        <taxon>Silvimonas</taxon>
    </lineage>
</organism>
<dbReference type="EMBL" id="BMLX01000004">
    <property type="protein sequence ID" value="GGP22949.1"/>
    <property type="molecule type" value="Genomic_DNA"/>
</dbReference>
<dbReference type="RefSeq" id="WP_188705132.1">
    <property type="nucleotide sequence ID" value="NZ_BMLX01000004.1"/>
</dbReference>
<evidence type="ECO:0000313" key="1">
    <source>
        <dbReference type="EMBL" id="GGP22949.1"/>
    </source>
</evidence>
<keyword evidence="2" id="KW-1185">Reference proteome</keyword>